<geneLocation type="mitochondrion" evidence="1"/>
<evidence type="ECO:0000313" key="1">
    <source>
        <dbReference type="EMBL" id="KUM50135.1"/>
    </source>
</evidence>
<gene>
    <name evidence="1" type="ORF">ABT39_MTgene3363</name>
</gene>
<protein>
    <submittedName>
        <fullName evidence="1">Uncharacterized protein</fullName>
    </submittedName>
</protein>
<name>A0A117NIM1_PICGL</name>
<organism evidence="1">
    <name type="scientific">Picea glauca</name>
    <name type="common">White spruce</name>
    <name type="synonym">Pinus glauca</name>
    <dbReference type="NCBI Taxonomy" id="3330"/>
    <lineage>
        <taxon>Eukaryota</taxon>
        <taxon>Viridiplantae</taxon>
        <taxon>Streptophyta</taxon>
        <taxon>Embryophyta</taxon>
        <taxon>Tracheophyta</taxon>
        <taxon>Spermatophyta</taxon>
        <taxon>Pinopsida</taxon>
        <taxon>Pinidae</taxon>
        <taxon>Conifers I</taxon>
        <taxon>Pinales</taxon>
        <taxon>Pinaceae</taxon>
        <taxon>Picea</taxon>
    </lineage>
</organism>
<accession>A0A117NIM1</accession>
<proteinExistence type="predicted"/>
<comment type="caution">
    <text evidence="1">The sequence shown here is derived from an EMBL/GenBank/DDBJ whole genome shotgun (WGS) entry which is preliminary data.</text>
</comment>
<reference evidence="1" key="1">
    <citation type="journal article" date="2015" name="Genome Biol. Evol.">
        <title>Organellar Genomes of White Spruce (Picea glauca): Assembly and Annotation.</title>
        <authorList>
            <person name="Jackman S.D."/>
            <person name="Warren R.L."/>
            <person name="Gibb E.A."/>
            <person name="Vandervalk B.P."/>
            <person name="Mohamadi H."/>
            <person name="Chu J."/>
            <person name="Raymond A."/>
            <person name="Pleasance S."/>
            <person name="Coope R."/>
            <person name="Wildung M.R."/>
            <person name="Ritland C.E."/>
            <person name="Bousquet J."/>
            <person name="Jones S.J."/>
            <person name="Bohlmann J."/>
            <person name="Birol I."/>
        </authorList>
    </citation>
    <scope>NUCLEOTIDE SEQUENCE [LARGE SCALE GENOMIC DNA]</scope>
    <source>
        <tissue evidence="1">Flushing bud</tissue>
    </source>
</reference>
<dbReference type="EMBL" id="LKAM01000002">
    <property type="protein sequence ID" value="KUM50135.1"/>
    <property type="molecule type" value="Genomic_DNA"/>
</dbReference>
<dbReference type="AlphaFoldDB" id="A0A117NIM1"/>
<sequence>MMVPQANFHLMQTKDFPKWIQESVALFSLVLGRNDDSSVDEAMLMVLYRFHSK</sequence>
<keyword evidence="1" id="KW-0496">Mitochondrion</keyword>